<evidence type="ECO:0000256" key="2">
    <source>
        <dbReference type="ARBA" id="ARBA00022723"/>
    </source>
</evidence>
<dbReference type="GO" id="GO:0016020">
    <property type="term" value="C:membrane"/>
    <property type="evidence" value="ECO:0007669"/>
    <property type="project" value="TreeGrafter"/>
</dbReference>
<proteinExistence type="inferred from homology"/>
<dbReference type="GO" id="GO:0046872">
    <property type="term" value="F:metal ion binding"/>
    <property type="evidence" value="ECO:0007669"/>
    <property type="project" value="UniProtKB-KW"/>
</dbReference>
<keyword evidence="6" id="KW-0812">Transmembrane</keyword>
<evidence type="ECO:0000256" key="4">
    <source>
        <dbReference type="ARBA" id="ARBA00038168"/>
    </source>
</evidence>
<evidence type="ECO:0000313" key="9">
    <source>
        <dbReference type="Proteomes" id="UP000034581"/>
    </source>
</evidence>
<keyword evidence="3" id="KW-0408">Iron</keyword>
<dbReference type="PROSITE" id="PS00191">
    <property type="entry name" value="CYTOCHROME_B5_1"/>
    <property type="match status" value="1"/>
</dbReference>
<feature type="region of interest" description="Disordered" evidence="5">
    <location>
        <begin position="26"/>
        <end position="49"/>
    </location>
</feature>
<dbReference type="PROSITE" id="PS50255">
    <property type="entry name" value="CYTOCHROME_B5_2"/>
    <property type="match status" value="1"/>
</dbReference>
<dbReference type="AlphaFoldDB" id="A0A0G0EPX0"/>
<keyword evidence="6" id="KW-1133">Transmembrane helix</keyword>
<evidence type="ECO:0000256" key="6">
    <source>
        <dbReference type="SAM" id="Phobius"/>
    </source>
</evidence>
<dbReference type="GO" id="GO:0020037">
    <property type="term" value="F:heme binding"/>
    <property type="evidence" value="ECO:0007669"/>
    <property type="project" value="InterPro"/>
</dbReference>
<name>A0A0G0EPX0_UNCC3</name>
<evidence type="ECO:0000313" key="8">
    <source>
        <dbReference type="EMBL" id="KKP69367.1"/>
    </source>
</evidence>
<accession>A0A0G0EPX0</accession>
<dbReference type="InterPro" id="IPR018506">
    <property type="entry name" value="Cyt_B5_heme-BS"/>
</dbReference>
<comment type="caution">
    <text evidence="8">The sequence shown here is derived from an EMBL/GenBank/DDBJ whole genome shotgun (WGS) entry which is preliminary data.</text>
</comment>
<dbReference type="Proteomes" id="UP000034581">
    <property type="component" value="Unassembled WGS sequence"/>
</dbReference>
<feature type="compositionally biased region" description="Low complexity" evidence="5">
    <location>
        <begin position="31"/>
        <end position="44"/>
    </location>
</feature>
<gene>
    <name evidence="8" type="ORF">UR67_C0007G0072</name>
</gene>
<evidence type="ECO:0000256" key="5">
    <source>
        <dbReference type="SAM" id="MobiDB-lite"/>
    </source>
</evidence>
<dbReference type="EMBL" id="LBQB01000007">
    <property type="protein sequence ID" value="KKP69367.1"/>
    <property type="molecule type" value="Genomic_DNA"/>
</dbReference>
<organism evidence="8 9">
    <name type="scientific">candidate division CPR3 bacterium GW2011_GWF2_35_18</name>
    <dbReference type="NCBI Taxonomy" id="1618350"/>
    <lineage>
        <taxon>Bacteria</taxon>
        <taxon>Bacteria division CPR3</taxon>
    </lineage>
</organism>
<dbReference type="SMART" id="SM01117">
    <property type="entry name" value="Cyt-b5"/>
    <property type="match status" value="1"/>
</dbReference>
<dbReference type="SUPFAM" id="SSF55856">
    <property type="entry name" value="Cytochrome b5-like heme/steroid binding domain"/>
    <property type="match status" value="1"/>
</dbReference>
<dbReference type="InterPro" id="IPR036400">
    <property type="entry name" value="Cyt_B5-like_heme/steroid_sf"/>
</dbReference>
<dbReference type="PANTHER" id="PTHR19359">
    <property type="entry name" value="CYTOCHROME B5"/>
    <property type="match status" value="1"/>
</dbReference>
<feature type="domain" description="Cytochrome b5 heme-binding" evidence="7">
    <location>
        <begin position="48"/>
        <end position="129"/>
    </location>
</feature>
<dbReference type="Pfam" id="PF00173">
    <property type="entry name" value="Cyt-b5"/>
    <property type="match status" value="1"/>
</dbReference>
<protein>
    <submittedName>
        <fullName evidence="8">Cytochrome b5</fullName>
    </submittedName>
</protein>
<keyword evidence="2" id="KW-0479">Metal-binding</keyword>
<dbReference type="InterPro" id="IPR001199">
    <property type="entry name" value="Cyt_B5-like_heme/steroid-bd"/>
</dbReference>
<evidence type="ECO:0000256" key="1">
    <source>
        <dbReference type="ARBA" id="ARBA00022617"/>
    </source>
</evidence>
<comment type="similarity">
    <text evidence="4">Belongs to the cytochrome b5 family.</text>
</comment>
<keyword evidence="6" id="KW-0472">Membrane</keyword>
<evidence type="ECO:0000256" key="3">
    <source>
        <dbReference type="ARBA" id="ARBA00023004"/>
    </source>
</evidence>
<evidence type="ECO:0000259" key="7">
    <source>
        <dbReference type="PROSITE" id="PS50255"/>
    </source>
</evidence>
<reference evidence="8 9" key="1">
    <citation type="journal article" date="2015" name="Nature">
        <title>rRNA introns, odd ribosomes, and small enigmatic genomes across a large radiation of phyla.</title>
        <authorList>
            <person name="Brown C.T."/>
            <person name="Hug L.A."/>
            <person name="Thomas B.C."/>
            <person name="Sharon I."/>
            <person name="Castelle C.J."/>
            <person name="Singh A."/>
            <person name="Wilkins M.J."/>
            <person name="Williams K.H."/>
            <person name="Banfield J.F."/>
        </authorList>
    </citation>
    <scope>NUCLEOTIDE SEQUENCE [LARGE SCALE GENOMIC DNA]</scope>
</reference>
<dbReference type="STRING" id="1618350.UR67_C0007G0072"/>
<dbReference type="InterPro" id="IPR050668">
    <property type="entry name" value="Cytochrome_b5"/>
</dbReference>
<sequence>MKKLYLFVILIIIVIVGTYILMNQGKDKNTSSENNTTQNESTQSATDNKKFTLEEIATHNSEDDCYLIIEDKVYNVTSFISSHPGGQAILQGCGTDATTLFETKPMGSNTPHSQSARNLLQSYYIGDLI</sequence>
<dbReference type="PANTHER" id="PTHR19359:SF95">
    <property type="entry name" value="CYTOCHROME B5 TYPE B"/>
    <property type="match status" value="1"/>
</dbReference>
<keyword evidence="1" id="KW-0349">Heme</keyword>
<feature type="transmembrane region" description="Helical" evidence="6">
    <location>
        <begin position="6"/>
        <end position="22"/>
    </location>
</feature>
<dbReference type="Gene3D" id="3.10.120.10">
    <property type="entry name" value="Cytochrome b5-like heme/steroid binding domain"/>
    <property type="match status" value="1"/>
</dbReference>